<reference evidence="2 3" key="1">
    <citation type="submission" date="2019-06" db="EMBL/GenBank/DDBJ databases">
        <title>Sequencing the genomes of 1000 actinobacteria strains.</title>
        <authorList>
            <person name="Klenk H.-P."/>
        </authorList>
    </citation>
    <scope>NUCLEOTIDE SEQUENCE [LARGE SCALE GENOMIC DNA]</scope>
    <source>
        <strain evidence="2 3">DSM 18082</strain>
    </source>
</reference>
<dbReference type="RefSeq" id="WP_141790207.1">
    <property type="nucleotide sequence ID" value="NZ_BAAAKX010000008.1"/>
</dbReference>
<feature type="domain" description="CYTH" evidence="1">
    <location>
        <begin position="11"/>
        <end position="161"/>
    </location>
</feature>
<evidence type="ECO:0000313" key="2">
    <source>
        <dbReference type="EMBL" id="TQL56838.1"/>
    </source>
</evidence>
<proteinExistence type="predicted"/>
<protein>
    <recommendedName>
        <fullName evidence="1">CYTH domain-containing protein</fullName>
    </recommendedName>
</protein>
<dbReference type="SMART" id="SM01118">
    <property type="entry name" value="CYTH"/>
    <property type="match status" value="1"/>
</dbReference>
<organism evidence="2 3">
    <name type="scientific">Oryzihumus leptocrescens</name>
    <dbReference type="NCBI Taxonomy" id="297536"/>
    <lineage>
        <taxon>Bacteria</taxon>
        <taxon>Bacillati</taxon>
        <taxon>Actinomycetota</taxon>
        <taxon>Actinomycetes</taxon>
        <taxon>Micrococcales</taxon>
        <taxon>Intrasporangiaceae</taxon>
        <taxon>Oryzihumus</taxon>
    </lineage>
</organism>
<dbReference type="OrthoDB" id="9805588at2"/>
<dbReference type="InterPro" id="IPR023577">
    <property type="entry name" value="CYTH_domain"/>
</dbReference>
<name>A0A542Z917_9MICO</name>
<dbReference type="EMBL" id="VFOQ01000002">
    <property type="protein sequence ID" value="TQL56838.1"/>
    <property type="molecule type" value="Genomic_DNA"/>
</dbReference>
<accession>A0A542Z917</accession>
<dbReference type="SUPFAM" id="SSF55154">
    <property type="entry name" value="CYTH-like phosphatases"/>
    <property type="match status" value="1"/>
</dbReference>
<comment type="caution">
    <text evidence="2">The sequence shown here is derived from an EMBL/GenBank/DDBJ whole genome shotgun (WGS) entry which is preliminary data.</text>
</comment>
<sequence>MPDTSSLKYAHLERELRFLLPSRPRSLPVERTWRITDRYLPETGLRLRRVEEEGRPVVLKLGQKVRVDGGPRAVAHTTMYLRPAEYDTLLVLAADELAKTRHIVPLGGHRWAVDVFEGQLRGLVTAELDLGADGERPDELGLDVLADVTADERFTGGALARTSADALADLMGEHGLRA</sequence>
<keyword evidence="3" id="KW-1185">Reference proteome</keyword>
<dbReference type="InterPro" id="IPR033469">
    <property type="entry name" value="CYTH-like_dom_sf"/>
</dbReference>
<evidence type="ECO:0000259" key="1">
    <source>
        <dbReference type="SMART" id="SM01118"/>
    </source>
</evidence>
<evidence type="ECO:0000313" key="3">
    <source>
        <dbReference type="Proteomes" id="UP000319514"/>
    </source>
</evidence>
<dbReference type="Gene3D" id="2.40.320.10">
    <property type="entry name" value="Hypothetical Protein Pfu-838710-001"/>
    <property type="match status" value="1"/>
</dbReference>
<dbReference type="Proteomes" id="UP000319514">
    <property type="component" value="Unassembled WGS sequence"/>
</dbReference>
<gene>
    <name evidence="2" type="ORF">FB474_3599</name>
</gene>
<dbReference type="AlphaFoldDB" id="A0A542Z917"/>